<dbReference type="PANTHER" id="PTHR11786:SF0">
    <property type="entry name" value="ARYLAMINE N-ACETYLTRANSFERASE 4-RELATED"/>
    <property type="match status" value="1"/>
</dbReference>
<evidence type="ECO:0000256" key="1">
    <source>
        <dbReference type="ARBA" id="ARBA00006547"/>
    </source>
</evidence>
<dbReference type="GeneID" id="63765407"/>
<accession>A0A1L9TJR0</accession>
<dbReference type="STRING" id="1036612.A0A1L9TJR0"/>
<dbReference type="EMBL" id="KV878585">
    <property type="protein sequence ID" value="OJJ59655.1"/>
    <property type="molecule type" value="Genomic_DNA"/>
</dbReference>
<proteinExistence type="inferred from homology"/>
<name>A0A1L9TJR0_9EURO</name>
<comment type="similarity">
    <text evidence="1">Belongs to the arylamine N-acetyltransferase family.</text>
</comment>
<dbReference type="AlphaFoldDB" id="A0A1L9TJR0"/>
<dbReference type="PANTHER" id="PTHR11786">
    <property type="entry name" value="N-HYDROXYARYLAMINE O-ACETYLTRANSFERASE"/>
    <property type="match status" value="1"/>
</dbReference>
<dbReference type="InterPro" id="IPR053710">
    <property type="entry name" value="Arylamine_NAT_domain_sf"/>
</dbReference>
<keyword evidence="3" id="KW-1185">Reference proteome</keyword>
<dbReference type="OrthoDB" id="10260017at2759"/>
<organism evidence="2 3">
    <name type="scientific">Aspergillus sydowii CBS 593.65</name>
    <dbReference type="NCBI Taxonomy" id="1036612"/>
    <lineage>
        <taxon>Eukaryota</taxon>
        <taxon>Fungi</taxon>
        <taxon>Dikarya</taxon>
        <taxon>Ascomycota</taxon>
        <taxon>Pezizomycotina</taxon>
        <taxon>Eurotiomycetes</taxon>
        <taxon>Eurotiomycetidae</taxon>
        <taxon>Eurotiales</taxon>
        <taxon>Aspergillaceae</taxon>
        <taxon>Aspergillus</taxon>
        <taxon>Aspergillus subgen. Nidulantes</taxon>
    </lineage>
</organism>
<evidence type="ECO:0000313" key="2">
    <source>
        <dbReference type="EMBL" id="OJJ59655.1"/>
    </source>
</evidence>
<dbReference type="VEuPathDB" id="FungiDB:ASPSYDRAFT_57211"/>
<sequence length="288" mass="33275">MVEEPAYSTDQATAWLQHIRLPTSSNVLLEYTVNPSTFTKTYEALRTLMRRQISRFPMRTFLIFFYHMLRALGFRAYMTRVRNRSRMNGVQKGEYQGLTHINNIVHLPSGQRFSIDVGFGGDGPTSPLPLDEQGLAVHNLGRQEVRLIHDNIPKQRIKDNKLWIYQYLNAPENDWNSFYSFAELEFFQEDFEVLNLWGSAKTLHPWTVLVVRFLRPCGRVKPDNDDIKIVGKVMLVGSVVKVNLGGKTSIMHSFGSEEGRMQAFKYYFDITLMEQEAQSVRGWDKALG</sequence>
<dbReference type="GO" id="GO:0016407">
    <property type="term" value="F:acetyltransferase activity"/>
    <property type="evidence" value="ECO:0007669"/>
    <property type="project" value="InterPro"/>
</dbReference>
<dbReference type="SUPFAM" id="SSF54001">
    <property type="entry name" value="Cysteine proteinases"/>
    <property type="match status" value="1"/>
</dbReference>
<gene>
    <name evidence="2" type="ORF">ASPSYDRAFT_57211</name>
</gene>
<dbReference type="Pfam" id="PF00797">
    <property type="entry name" value="Acetyltransf_2"/>
    <property type="match status" value="1"/>
</dbReference>
<reference evidence="3" key="1">
    <citation type="journal article" date="2017" name="Genome Biol.">
        <title>Comparative genomics reveals high biological diversity and specific adaptations in the industrially and medically important fungal genus Aspergillus.</title>
        <authorList>
            <person name="de Vries R.P."/>
            <person name="Riley R."/>
            <person name="Wiebenga A."/>
            <person name="Aguilar-Osorio G."/>
            <person name="Amillis S."/>
            <person name="Uchima C.A."/>
            <person name="Anderluh G."/>
            <person name="Asadollahi M."/>
            <person name="Askin M."/>
            <person name="Barry K."/>
            <person name="Battaglia E."/>
            <person name="Bayram O."/>
            <person name="Benocci T."/>
            <person name="Braus-Stromeyer S.A."/>
            <person name="Caldana C."/>
            <person name="Canovas D."/>
            <person name="Cerqueira G.C."/>
            <person name="Chen F."/>
            <person name="Chen W."/>
            <person name="Choi C."/>
            <person name="Clum A."/>
            <person name="Dos Santos R.A."/>
            <person name="Damasio A.R."/>
            <person name="Diallinas G."/>
            <person name="Emri T."/>
            <person name="Fekete E."/>
            <person name="Flipphi M."/>
            <person name="Freyberg S."/>
            <person name="Gallo A."/>
            <person name="Gournas C."/>
            <person name="Habgood R."/>
            <person name="Hainaut M."/>
            <person name="Harispe M.L."/>
            <person name="Henrissat B."/>
            <person name="Hilden K.S."/>
            <person name="Hope R."/>
            <person name="Hossain A."/>
            <person name="Karabika E."/>
            <person name="Karaffa L."/>
            <person name="Karanyi Z."/>
            <person name="Krasevec N."/>
            <person name="Kuo A."/>
            <person name="Kusch H."/>
            <person name="LaButti K."/>
            <person name="Lagendijk E.L."/>
            <person name="Lapidus A."/>
            <person name="Levasseur A."/>
            <person name="Lindquist E."/>
            <person name="Lipzen A."/>
            <person name="Logrieco A.F."/>
            <person name="MacCabe A."/>
            <person name="Maekelae M.R."/>
            <person name="Malavazi I."/>
            <person name="Melin P."/>
            <person name="Meyer V."/>
            <person name="Mielnichuk N."/>
            <person name="Miskei M."/>
            <person name="Molnar A.P."/>
            <person name="Mule G."/>
            <person name="Ngan C.Y."/>
            <person name="Orejas M."/>
            <person name="Orosz E."/>
            <person name="Ouedraogo J.P."/>
            <person name="Overkamp K.M."/>
            <person name="Park H.-S."/>
            <person name="Perrone G."/>
            <person name="Piumi F."/>
            <person name="Punt P.J."/>
            <person name="Ram A.F."/>
            <person name="Ramon A."/>
            <person name="Rauscher S."/>
            <person name="Record E."/>
            <person name="Riano-Pachon D.M."/>
            <person name="Robert V."/>
            <person name="Roehrig J."/>
            <person name="Ruller R."/>
            <person name="Salamov A."/>
            <person name="Salih N.S."/>
            <person name="Samson R.A."/>
            <person name="Sandor E."/>
            <person name="Sanguinetti M."/>
            <person name="Schuetze T."/>
            <person name="Sepcic K."/>
            <person name="Shelest E."/>
            <person name="Sherlock G."/>
            <person name="Sophianopoulou V."/>
            <person name="Squina F.M."/>
            <person name="Sun H."/>
            <person name="Susca A."/>
            <person name="Todd R.B."/>
            <person name="Tsang A."/>
            <person name="Unkles S.E."/>
            <person name="van de Wiele N."/>
            <person name="van Rossen-Uffink D."/>
            <person name="Oliveira J.V."/>
            <person name="Vesth T.C."/>
            <person name="Visser J."/>
            <person name="Yu J.-H."/>
            <person name="Zhou M."/>
            <person name="Andersen M.R."/>
            <person name="Archer D.B."/>
            <person name="Baker S.E."/>
            <person name="Benoit I."/>
            <person name="Brakhage A.A."/>
            <person name="Braus G.H."/>
            <person name="Fischer R."/>
            <person name="Frisvad J.C."/>
            <person name="Goldman G.H."/>
            <person name="Houbraken J."/>
            <person name="Oakley B."/>
            <person name="Pocsi I."/>
            <person name="Scazzocchio C."/>
            <person name="Seiboth B."/>
            <person name="vanKuyk P.A."/>
            <person name="Wortman J."/>
            <person name="Dyer P.S."/>
            <person name="Grigoriev I.V."/>
        </authorList>
    </citation>
    <scope>NUCLEOTIDE SEQUENCE [LARGE SCALE GENOMIC DNA]</scope>
    <source>
        <strain evidence="3">CBS 593.65</strain>
    </source>
</reference>
<dbReference type="Proteomes" id="UP000184356">
    <property type="component" value="Unassembled WGS sequence"/>
</dbReference>
<protein>
    <submittedName>
        <fullName evidence="2">Uncharacterized protein</fullName>
    </submittedName>
</protein>
<dbReference type="Gene3D" id="3.30.2140.20">
    <property type="match status" value="1"/>
</dbReference>
<dbReference type="InterPro" id="IPR001447">
    <property type="entry name" value="Arylamine_N-AcTrfase"/>
</dbReference>
<evidence type="ECO:0000313" key="3">
    <source>
        <dbReference type="Proteomes" id="UP000184356"/>
    </source>
</evidence>
<dbReference type="InterPro" id="IPR038765">
    <property type="entry name" value="Papain-like_cys_pep_sf"/>
</dbReference>
<dbReference type="RefSeq" id="XP_040703461.1">
    <property type="nucleotide sequence ID" value="XM_040849334.1"/>
</dbReference>